<sequence>MNHWGARSVHHQKQEHQGAEAQARNRSDMDALKAAVPNMRSQAGLALAWARNHDKGQDE</sequence>
<reference evidence="2" key="1">
    <citation type="submission" date="2021-02" db="EMBL/GenBank/DDBJ databases">
        <title>Genome sequence Cadophora malorum strain M34.</title>
        <authorList>
            <person name="Stefanovic E."/>
            <person name="Vu D."/>
            <person name="Scully C."/>
            <person name="Dijksterhuis J."/>
            <person name="Roader J."/>
            <person name="Houbraken J."/>
        </authorList>
    </citation>
    <scope>NUCLEOTIDE SEQUENCE</scope>
    <source>
        <strain evidence="2">M34</strain>
    </source>
</reference>
<dbReference type="Proteomes" id="UP000664132">
    <property type="component" value="Unassembled WGS sequence"/>
</dbReference>
<evidence type="ECO:0000313" key="2">
    <source>
        <dbReference type="EMBL" id="KAG4424452.1"/>
    </source>
</evidence>
<comment type="caution">
    <text evidence="2">The sequence shown here is derived from an EMBL/GenBank/DDBJ whole genome shotgun (WGS) entry which is preliminary data.</text>
</comment>
<accession>A0A8H7WGP7</accession>
<proteinExistence type="predicted"/>
<feature type="compositionally biased region" description="Basic and acidic residues" evidence="1">
    <location>
        <begin position="12"/>
        <end position="29"/>
    </location>
</feature>
<gene>
    <name evidence="2" type="ORF">IFR04_002508</name>
</gene>
<name>A0A8H7WGP7_9HELO</name>
<protein>
    <submittedName>
        <fullName evidence="2">Uncharacterized protein</fullName>
    </submittedName>
</protein>
<dbReference type="OrthoDB" id="10627977at2759"/>
<organism evidence="2 3">
    <name type="scientific">Cadophora malorum</name>
    <dbReference type="NCBI Taxonomy" id="108018"/>
    <lineage>
        <taxon>Eukaryota</taxon>
        <taxon>Fungi</taxon>
        <taxon>Dikarya</taxon>
        <taxon>Ascomycota</taxon>
        <taxon>Pezizomycotina</taxon>
        <taxon>Leotiomycetes</taxon>
        <taxon>Helotiales</taxon>
        <taxon>Ploettnerulaceae</taxon>
        <taxon>Cadophora</taxon>
    </lineage>
</organism>
<keyword evidence="3" id="KW-1185">Reference proteome</keyword>
<feature type="region of interest" description="Disordered" evidence="1">
    <location>
        <begin position="1"/>
        <end position="29"/>
    </location>
</feature>
<evidence type="ECO:0000313" key="3">
    <source>
        <dbReference type="Proteomes" id="UP000664132"/>
    </source>
</evidence>
<feature type="non-terminal residue" evidence="2">
    <location>
        <position position="59"/>
    </location>
</feature>
<dbReference type="EMBL" id="JAFJYH010000021">
    <property type="protein sequence ID" value="KAG4424452.1"/>
    <property type="molecule type" value="Genomic_DNA"/>
</dbReference>
<dbReference type="AlphaFoldDB" id="A0A8H7WGP7"/>
<evidence type="ECO:0000256" key="1">
    <source>
        <dbReference type="SAM" id="MobiDB-lite"/>
    </source>
</evidence>